<accession>A0ABR3F0I4</accession>
<keyword evidence="2" id="KW-1185">Reference proteome</keyword>
<protein>
    <submittedName>
        <fullName evidence="1">Uncharacterized protein</fullName>
    </submittedName>
</protein>
<sequence>MFRCIVKKTYIVKNKNHLPKGTFQLKLHDRTVEIGGSKRHGAECSLLGSQKYIVPMNADILFVPKGSYMDDEEDQSVKIGRIDASIILTDLLCNNGRKNDFQLICAARSNEMTLAQLAGDLFNEFGEHRNMAGLKGDEEQGDKLIIQGIYLEPQWRGFIVVLTHNTFNLAKKDSQVTVSACSPWSDLSKRFLRFSRI</sequence>
<gene>
    <name evidence="1" type="ORF">V5O48_013274</name>
</gene>
<name>A0ABR3F0I4_9AGAR</name>
<evidence type="ECO:0000313" key="2">
    <source>
        <dbReference type="Proteomes" id="UP001465976"/>
    </source>
</evidence>
<comment type="caution">
    <text evidence="1">The sequence shown here is derived from an EMBL/GenBank/DDBJ whole genome shotgun (WGS) entry which is preliminary data.</text>
</comment>
<evidence type="ECO:0000313" key="1">
    <source>
        <dbReference type="EMBL" id="KAL0568709.1"/>
    </source>
</evidence>
<dbReference type="Proteomes" id="UP001465976">
    <property type="component" value="Unassembled WGS sequence"/>
</dbReference>
<proteinExistence type="predicted"/>
<dbReference type="EMBL" id="JBAHYK010001274">
    <property type="protein sequence ID" value="KAL0568709.1"/>
    <property type="molecule type" value="Genomic_DNA"/>
</dbReference>
<reference evidence="1 2" key="1">
    <citation type="submission" date="2024-02" db="EMBL/GenBank/DDBJ databases">
        <title>A draft genome for the cacao thread blight pathogen Marasmius crinis-equi.</title>
        <authorList>
            <person name="Cohen S.P."/>
            <person name="Baruah I.K."/>
            <person name="Amoako-Attah I."/>
            <person name="Bukari Y."/>
            <person name="Meinhardt L.W."/>
            <person name="Bailey B.A."/>
        </authorList>
    </citation>
    <scope>NUCLEOTIDE SEQUENCE [LARGE SCALE GENOMIC DNA]</scope>
    <source>
        <strain evidence="1 2">GH-76</strain>
    </source>
</reference>
<organism evidence="1 2">
    <name type="scientific">Marasmius crinis-equi</name>
    <dbReference type="NCBI Taxonomy" id="585013"/>
    <lineage>
        <taxon>Eukaryota</taxon>
        <taxon>Fungi</taxon>
        <taxon>Dikarya</taxon>
        <taxon>Basidiomycota</taxon>
        <taxon>Agaricomycotina</taxon>
        <taxon>Agaricomycetes</taxon>
        <taxon>Agaricomycetidae</taxon>
        <taxon>Agaricales</taxon>
        <taxon>Marasmiineae</taxon>
        <taxon>Marasmiaceae</taxon>
        <taxon>Marasmius</taxon>
    </lineage>
</organism>